<accession>A0A3E0GXZ8</accession>
<dbReference type="Gene3D" id="3.90.190.10">
    <property type="entry name" value="Protein tyrosine phosphatase superfamily"/>
    <property type="match status" value="1"/>
</dbReference>
<dbReference type="RefSeq" id="WP_211353505.1">
    <property type="nucleotide sequence ID" value="NZ_CP144375.1"/>
</dbReference>
<gene>
    <name evidence="2" type="ORF">BCF44_12051</name>
</gene>
<dbReference type="Proteomes" id="UP000256269">
    <property type="component" value="Unassembled WGS sequence"/>
</dbReference>
<reference evidence="2 3" key="1">
    <citation type="submission" date="2018-08" db="EMBL/GenBank/DDBJ databases">
        <title>Genomic Encyclopedia of Archaeal and Bacterial Type Strains, Phase II (KMG-II): from individual species to whole genera.</title>
        <authorList>
            <person name="Goeker M."/>
        </authorList>
    </citation>
    <scope>NUCLEOTIDE SEQUENCE [LARGE SCALE GENOMIC DNA]</scope>
    <source>
        <strain evidence="2 3">DSM 45791</strain>
    </source>
</reference>
<organism evidence="2 3">
    <name type="scientific">Kutzneria buriramensis</name>
    <dbReference type="NCBI Taxonomy" id="1045776"/>
    <lineage>
        <taxon>Bacteria</taxon>
        <taxon>Bacillati</taxon>
        <taxon>Actinomycetota</taxon>
        <taxon>Actinomycetes</taxon>
        <taxon>Pseudonocardiales</taxon>
        <taxon>Pseudonocardiaceae</taxon>
        <taxon>Kutzneria</taxon>
    </lineage>
</organism>
<protein>
    <submittedName>
        <fullName evidence="2">Dual specificity protein phosphatase-like protein</fullName>
    </submittedName>
</protein>
<dbReference type="PROSITE" id="PS50056">
    <property type="entry name" value="TYR_PHOSPHATASE_2"/>
    <property type="match status" value="1"/>
</dbReference>
<dbReference type="AlphaFoldDB" id="A0A3E0GXZ8"/>
<dbReference type="SUPFAM" id="SSF52799">
    <property type="entry name" value="(Phosphotyrosine protein) phosphatases II"/>
    <property type="match status" value="1"/>
</dbReference>
<proteinExistence type="predicted"/>
<feature type="domain" description="Tyrosine specific protein phosphatases" evidence="1">
    <location>
        <begin position="83"/>
        <end position="150"/>
    </location>
</feature>
<evidence type="ECO:0000313" key="3">
    <source>
        <dbReference type="Proteomes" id="UP000256269"/>
    </source>
</evidence>
<dbReference type="InterPro" id="IPR000387">
    <property type="entry name" value="Tyr_Pase_dom"/>
</dbReference>
<evidence type="ECO:0000313" key="2">
    <source>
        <dbReference type="EMBL" id="REH32979.1"/>
    </source>
</evidence>
<sequence>MGTSHQDRNIPPPRSPWNEVFDDLWMGGHEYVDEKGELRDAVVTDEFDLVISLYKQPGHGPQKGKRHIVYQIPDGPLTPKQIARLRELAEWTGDRVRMGRKVLIRCHSGYNRSGLLTAQILIELHVNPHAAIELVRRARGRWALNNQIFVDYLLTGLDIAYLLTGLEAPSL</sequence>
<keyword evidence="3" id="KW-1185">Reference proteome</keyword>
<dbReference type="InterPro" id="IPR029021">
    <property type="entry name" value="Prot-tyrosine_phosphatase-like"/>
</dbReference>
<evidence type="ECO:0000259" key="1">
    <source>
        <dbReference type="PROSITE" id="PS50056"/>
    </source>
</evidence>
<comment type="caution">
    <text evidence="2">The sequence shown here is derived from an EMBL/GenBank/DDBJ whole genome shotgun (WGS) entry which is preliminary data.</text>
</comment>
<dbReference type="EMBL" id="QUNO01000020">
    <property type="protein sequence ID" value="REH32979.1"/>
    <property type="molecule type" value="Genomic_DNA"/>
</dbReference>
<name>A0A3E0GXZ8_9PSEU</name>